<organism evidence="1 2">
    <name type="scientific">Cichorium intybus</name>
    <name type="common">Chicory</name>
    <dbReference type="NCBI Taxonomy" id="13427"/>
    <lineage>
        <taxon>Eukaryota</taxon>
        <taxon>Viridiplantae</taxon>
        <taxon>Streptophyta</taxon>
        <taxon>Embryophyta</taxon>
        <taxon>Tracheophyta</taxon>
        <taxon>Spermatophyta</taxon>
        <taxon>Magnoliopsida</taxon>
        <taxon>eudicotyledons</taxon>
        <taxon>Gunneridae</taxon>
        <taxon>Pentapetalae</taxon>
        <taxon>asterids</taxon>
        <taxon>campanulids</taxon>
        <taxon>Asterales</taxon>
        <taxon>Asteraceae</taxon>
        <taxon>Cichorioideae</taxon>
        <taxon>Cichorieae</taxon>
        <taxon>Cichoriinae</taxon>
        <taxon>Cichorium</taxon>
    </lineage>
</organism>
<evidence type="ECO:0000313" key="2">
    <source>
        <dbReference type="Proteomes" id="UP001055811"/>
    </source>
</evidence>
<dbReference type="EMBL" id="CM042011">
    <property type="protein sequence ID" value="KAI3765838.1"/>
    <property type="molecule type" value="Genomic_DNA"/>
</dbReference>
<evidence type="ECO:0000313" key="1">
    <source>
        <dbReference type="EMBL" id="KAI3765838.1"/>
    </source>
</evidence>
<proteinExistence type="predicted"/>
<gene>
    <name evidence="1" type="ORF">L2E82_15884</name>
</gene>
<dbReference type="Proteomes" id="UP001055811">
    <property type="component" value="Linkage Group LG03"/>
</dbReference>
<keyword evidence="2" id="KW-1185">Reference proteome</keyword>
<name>A0ACB9F4M1_CICIN</name>
<reference evidence="1 2" key="2">
    <citation type="journal article" date="2022" name="Mol. Ecol. Resour.">
        <title>The genomes of chicory, endive, great burdock and yacon provide insights into Asteraceae paleo-polyploidization history and plant inulin production.</title>
        <authorList>
            <person name="Fan W."/>
            <person name="Wang S."/>
            <person name="Wang H."/>
            <person name="Wang A."/>
            <person name="Jiang F."/>
            <person name="Liu H."/>
            <person name="Zhao H."/>
            <person name="Xu D."/>
            <person name="Zhang Y."/>
        </authorList>
    </citation>
    <scope>NUCLEOTIDE SEQUENCE [LARGE SCALE GENOMIC DNA]</scope>
    <source>
        <strain evidence="2">cv. Punajuju</strain>
        <tissue evidence="1">Leaves</tissue>
    </source>
</reference>
<sequence length="68" mass="7854">MYGFCVLCSSFCLEQDEVFIYAYSPHTISCSRQNPSHSLSLSLSFIPKRPLISLSLVVQFSWVHFKFM</sequence>
<comment type="caution">
    <text evidence="1">The sequence shown here is derived from an EMBL/GenBank/DDBJ whole genome shotgun (WGS) entry which is preliminary data.</text>
</comment>
<protein>
    <submittedName>
        <fullName evidence="1">Uncharacterized protein</fullName>
    </submittedName>
</protein>
<accession>A0ACB9F4M1</accession>
<reference evidence="2" key="1">
    <citation type="journal article" date="2022" name="Mol. Ecol. Resour.">
        <title>The genomes of chicory, endive, great burdock and yacon provide insights into Asteraceae palaeo-polyploidization history and plant inulin production.</title>
        <authorList>
            <person name="Fan W."/>
            <person name="Wang S."/>
            <person name="Wang H."/>
            <person name="Wang A."/>
            <person name="Jiang F."/>
            <person name="Liu H."/>
            <person name="Zhao H."/>
            <person name="Xu D."/>
            <person name="Zhang Y."/>
        </authorList>
    </citation>
    <scope>NUCLEOTIDE SEQUENCE [LARGE SCALE GENOMIC DNA]</scope>
    <source>
        <strain evidence="2">cv. Punajuju</strain>
    </source>
</reference>